<sequence>MKEHYYSNGKLLITGEYAVLDGALSLALPTKYGQSLNISSIEGENIVWKSYTHTEEIWFETTLELADIRHQIPVSKTGNTTTEASVRNTLLRILNAAYQLNSNFLKNTKGLLVETHLNFPRDWGLGSSSTLINNIAQWAQVDAFKLLWDSFSGSGYDIACAQHRTSILYHLKKDIPVVEAVSFDPPFKNQLYFIYLNEKQNSREGIAQYRQKEFDLLNLISAVNQITKSILKCQDIQEFNSLIDEHERLLADNLQMETVKEKLFPDFPGSIKSLGAWGGDFILATGTKETISYFNKKGFKTVIPYSEMIL</sequence>
<evidence type="ECO:0000313" key="2">
    <source>
        <dbReference type="Proteomes" id="UP001549773"/>
    </source>
</evidence>
<dbReference type="SUPFAM" id="SSF54211">
    <property type="entry name" value="Ribosomal protein S5 domain 2-like"/>
    <property type="match status" value="1"/>
</dbReference>
<dbReference type="GO" id="GO:0016301">
    <property type="term" value="F:kinase activity"/>
    <property type="evidence" value="ECO:0007669"/>
    <property type="project" value="UniProtKB-KW"/>
</dbReference>
<accession>A0ABV2TYW3</accession>
<comment type="caution">
    <text evidence="1">The sequence shown here is derived from an EMBL/GenBank/DDBJ whole genome shotgun (WGS) entry which is preliminary data.</text>
</comment>
<gene>
    <name evidence="1" type="ORF">ABXZ32_13730</name>
</gene>
<dbReference type="InterPro" id="IPR047765">
    <property type="entry name" value="GHMP_GYDIA-like"/>
</dbReference>
<dbReference type="RefSeq" id="WP_354619261.1">
    <property type="nucleotide sequence ID" value="NZ_JBEWYP010000009.1"/>
</dbReference>
<dbReference type="InterPro" id="IPR014721">
    <property type="entry name" value="Ribsml_uS5_D2-typ_fold_subgr"/>
</dbReference>
<evidence type="ECO:0000313" key="1">
    <source>
        <dbReference type="EMBL" id="MET7030463.1"/>
    </source>
</evidence>
<organism evidence="1 2">
    <name type="scientific">Sediminicola luteus</name>
    <dbReference type="NCBI Taxonomy" id="319238"/>
    <lineage>
        <taxon>Bacteria</taxon>
        <taxon>Pseudomonadati</taxon>
        <taxon>Bacteroidota</taxon>
        <taxon>Flavobacteriia</taxon>
        <taxon>Flavobacteriales</taxon>
        <taxon>Flavobacteriaceae</taxon>
        <taxon>Sediminicola</taxon>
    </lineage>
</organism>
<proteinExistence type="predicted"/>
<dbReference type="EMBL" id="JBEWYP010000009">
    <property type="protein sequence ID" value="MET7030463.1"/>
    <property type="molecule type" value="Genomic_DNA"/>
</dbReference>
<keyword evidence="1" id="KW-0418">Kinase</keyword>
<keyword evidence="1" id="KW-0808">Transferase</keyword>
<dbReference type="Gene3D" id="3.30.230.10">
    <property type="match status" value="1"/>
</dbReference>
<dbReference type="InterPro" id="IPR020568">
    <property type="entry name" value="Ribosomal_Su5_D2-typ_SF"/>
</dbReference>
<reference evidence="1 2" key="1">
    <citation type="submission" date="2024-07" db="EMBL/GenBank/DDBJ databases">
        <title>The genome sequence of type strain Sediminicola luteus GDMCC 1.2596T.</title>
        <authorList>
            <person name="Liu Y."/>
        </authorList>
    </citation>
    <scope>NUCLEOTIDE SEQUENCE [LARGE SCALE GENOMIC DNA]</scope>
    <source>
        <strain evidence="1 2">GDMCC 1.2596</strain>
    </source>
</reference>
<dbReference type="Proteomes" id="UP001549773">
    <property type="component" value="Unassembled WGS sequence"/>
</dbReference>
<name>A0ABV2TYW3_9FLAO</name>
<keyword evidence="2" id="KW-1185">Reference proteome</keyword>
<dbReference type="NCBIfam" id="NF040656">
    <property type="entry name" value="GHMP_GYDIA"/>
    <property type="match status" value="1"/>
</dbReference>
<protein>
    <submittedName>
        <fullName evidence="1">GYDIA family GHMP kinase</fullName>
    </submittedName>
</protein>